<dbReference type="Proteomes" id="UP000444721">
    <property type="component" value="Unassembled WGS sequence"/>
</dbReference>
<name>A0A6A5C7W8_NAEFO</name>
<evidence type="ECO:0008006" key="5">
    <source>
        <dbReference type="Google" id="ProtNLM"/>
    </source>
</evidence>
<feature type="region of interest" description="Disordered" evidence="1">
    <location>
        <begin position="516"/>
        <end position="577"/>
    </location>
</feature>
<dbReference type="Gene3D" id="3.30.70.1230">
    <property type="entry name" value="Nucleotide cyclase"/>
    <property type="match status" value="1"/>
</dbReference>
<accession>A0A6A5C7W8</accession>
<evidence type="ECO:0000313" key="4">
    <source>
        <dbReference type="Proteomes" id="UP000444721"/>
    </source>
</evidence>
<keyword evidence="4" id="KW-1185">Reference proteome</keyword>
<protein>
    <recommendedName>
        <fullName evidence="5">Guanylate cyclase domain-containing protein</fullName>
    </recommendedName>
</protein>
<comment type="caution">
    <text evidence="3">The sequence shown here is derived from an EMBL/GenBank/DDBJ whole genome shotgun (WGS) entry which is preliminary data.</text>
</comment>
<dbReference type="EMBL" id="VFQX01000007">
    <property type="protein sequence ID" value="KAF0983002.1"/>
    <property type="molecule type" value="Genomic_DNA"/>
</dbReference>
<dbReference type="VEuPathDB" id="AmoebaDB:NF0090720"/>
<keyword evidence="2" id="KW-0472">Membrane</keyword>
<feature type="transmembrane region" description="Helical" evidence="2">
    <location>
        <begin position="427"/>
        <end position="451"/>
    </location>
</feature>
<proteinExistence type="predicted"/>
<organism evidence="3 4">
    <name type="scientific">Naegleria fowleri</name>
    <name type="common">Brain eating amoeba</name>
    <dbReference type="NCBI Taxonomy" id="5763"/>
    <lineage>
        <taxon>Eukaryota</taxon>
        <taxon>Discoba</taxon>
        <taxon>Heterolobosea</taxon>
        <taxon>Tetramitia</taxon>
        <taxon>Eutetramitia</taxon>
        <taxon>Vahlkampfiidae</taxon>
        <taxon>Naegleria</taxon>
    </lineage>
</organism>
<feature type="compositionally biased region" description="Low complexity" evidence="1">
    <location>
        <begin position="560"/>
        <end position="575"/>
    </location>
</feature>
<evidence type="ECO:0000256" key="2">
    <source>
        <dbReference type="SAM" id="Phobius"/>
    </source>
</evidence>
<dbReference type="OrthoDB" id="10391493at2759"/>
<sequence length="898" mass="100800">MTIRKKHLNKKNTLEEDFMPAKVVPVPADSSSHRNQNERCDERIVSSFNKTKDVKEDQQDLLLEEDNQPNTGHVKDKKPVKMEGCFSMRVVIILLIIVLLLTCSIFIWLASFIGSNQAVTELTSSLIEQVGKKIMVFLSGEISPCADLAWTVADDFNMGLIPRRPPFEYLFRKNLVFRPSSVGIYFANEFYAYFNLTIFPNGVPTQEFTIYIKPQDYIGVEHWYANETDGSLIGLVMNQTTPFVVPSLPYWITSFKYFNSLGVDGVYGDPYVVVNSTTCIFYSAKLFDPVLLAQNNTKKVIGFTKVNLSLSNIERYLSTLSLLGKGYVLVSEPNDLVIGGSINTTALNRISRVSLFELTDRNAGILMQQVKSTYGSIASTPDIFQISSLGIDYRISRMQFTLENIRWNVFLIVYSEDVSRTTTITTAISIGVAVAVIVLGLITSVLIGYLITQPLRYLKSQFMKIKRFDLDQVHFTSSRFKEIDSIYEDLHDMVVWLNEFKSFLPETIFNQLRNMDQDSNNDEQHKKMTSTTKMQQQGSNNADSNHQLNSKDNPSYQGDLQSSSSAHNLSSLSGSHRGGKYQDMGNLFKLGLNEKDVSVVNIKLIGMCQQMSASEITNVFSKIANGLSVLSKTMHADLHILSVDEYQCSFVGTNNKKKANIAALEAALKISKTLENCLSNDRVRVCIGVASGRTHVGNLGTHQLRFYSIVGPLISNAKKLSALCQVIAGCSILADSNTMSMGDAKNAFVVRPVERLVIENEGFHEIVSSVYHVIKENHVVKDEWMYELEQQKANSRFKDFEAAFSVLESDKLSSMTDEMAMSRILESQVILQKHLEQHPEDAVTTNRILKVFETICQKSKQEGRVGQALASYRTVLKKSFEGMTNMSNLIEIDSSSIE</sequence>
<feature type="compositionally biased region" description="Polar residues" evidence="1">
    <location>
        <begin position="529"/>
        <end position="559"/>
    </location>
</feature>
<dbReference type="RefSeq" id="XP_044567715.1">
    <property type="nucleotide sequence ID" value="XM_044701338.1"/>
</dbReference>
<dbReference type="InterPro" id="IPR029787">
    <property type="entry name" value="Nucleotide_cyclase"/>
</dbReference>
<feature type="transmembrane region" description="Helical" evidence="2">
    <location>
        <begin position="86"/>
        <end position="110"/>
    </location>
</feature>
<dbReference type="GeneID" id="68118195"/>
<dbReference type="AlphaFoldDB" id="A0A6A5C7W8"/>
<evidence type="ECO:0000313" key="3">
    <source>
        <dbReference type="EMBL" id="KAF0983002.1"/>
    </source>
</evidence>
<keyword evidence="2" id="KW-1133">Transmembrane helix</keyword>
<dbReference type="VEuPathDB" id="AmoebaDB:FDP41_010980"/>
<dbReference type="VEuPathDB" id="AmoebaDB:NfTy_016170"/>
<reference evidence="3 4" key="1">
    <citation type="journal article" date="2019" name="Sci. Rep.">
        <title>Nanopore sequencing improves the draft genome of the human pathogenic amoeba Naegleria fowleri.</title>
        <authorList>
            <person name="Liechti N."/>
            <person name="Schurch N."/>
            <person name="Bruggmann R."/>
            <person name="Wittwer M."/>
        </authorList>
    </citation>
    <scope>NUCLEOTIDE SEQUENCE [LARGE SCALE GENOMIC DNA]</scope>
    <source>
        <strain evidence="3 4">ATCC 30894</strain>
    </source>
</reference>
<keyword evidence="2" id="KW-0812">Transmembrane</keyword>
<gene>
    <name evidence="3" type="ORF">FDP41_010980</name>
</gene>
<evidence type="ECO:0000256" key="1">
    <source>
        <dbReference type="SAM" id="MobiDB-lite"/>
    </source>
</evidence>
<dbReference type="SUPFAM" id="SSF55073">
    <property type="entry name" value="Nucleotide cyclase"/>
    <property type="match status" value="1"/>
</dbReference>